<dbReference type="STRING" id="4537.A0A0E0KA25"/>
<evidence type="ECO:0000256" key="1">
    <source>
        <dbReference type="SAM" id="MobiDB-lite"/>
    </source>
</evidence>
<organism evidence="2">
    <name type="scientific">Oryza punctata</name>
    <name type="common">Red rice</name>
    <dbReference type="NCBI Taxonomy" id="4537"/>
    <lineage>
        <taxon>Eukaryota</taxon>
        <taxon>Viridiplantae</taxon>
        <taxon>Streptophyta</taxon>
        <taxon>Embryophyta</taxon>
        <taxon>Tracheophyta</taxon>
        <taxon>Spermatophyta</taxon>
        <taxon>Magnoliopsida</taxon>
        <taxon>Liliopsida</taxon>
        <taxon>Poales</taxon>
        <taxon>Poaceae</taxon>
        <taxon>BOP clade</taxon>
        <taxon>Oryzoideae</taxon>
        <taxon>Oryzeae</taxon>
        <taxon>Oryzinae</taxon>
        <taxon>Oryza</taxon>
    </lineage>
</organism>
<proteinExistence type="predicted"/>
<evidence type="ECO:0008006" key="4">
    <source>
        <dbReference type="Google" id="ProtNLM"/>
    </source>
</evidence>
<dbReference type="HOGENOM" id="CLU_2417075_0_0_1"/>
<protein>
    <recommendedName>
        <fullName evidence="4">No apical meristem-associated C-terminal domain-containing protein</fullName>
    </recommendedName>
</protein>
<reference evidence="2" key="2">
    <citation type="submission" date="2018-05" db="EMBL/GenBank/DDBJ databases">
        <title>OpunRS2 (Oryza punctata Reference Sequence Version 2).</title>
        <authorList>
            <person name="Zhang J."/>
            <person name="Kudrna D."/>
            <person name="Lee S."/>
            <person name="Talag J."/>
            <person name="Welchert J."/>
            <person name="Wing R.A."/>
        </authorList>
    </citation>
    <scope>NUCLEOTIDE SEQUENCE [LARGE SCALE GENOMIC DNA]</scope>
</reference>
<feature type="region of interest" description="Disordered" evidence="1">
    <location>
        <begin position="31"/>
        <end position="50"/>
    </location>
</feature>
<evidence type="ECO:0000313" key="3">
    <source>
        <dbReference type="Proteomes" id="UP000026962"/>
    </source>
</evidence>
<dbReference type="Proteomes" id="UP000026962">
    <property type="component" value="Chromosome 3"/>
</dbReference>
<sequence>MPMEDGMSNQPDENVSMANLNAYHLATWADSAKTRNPTGPGSSHENMWLHVENDSNKIQLKRMLEEDRIMTMAISSKPLSQQRFYNSFQDEIIASRMNSSGLKQMAMY</sequence>
<name>A0A0E0KA25_ORYPU</name>
<dbReference type="Gramene" id="OPUNC03G06810.1">
    <property type="protein sequence ID" value="OPUNC03G06810.1"/>
    <property type="gene ID" value="OPUNC03G06810"/>
</dbReference>
<accession>A0A0E0KA25</accession>
<evidence type="ECO:0000313" key="2">
    <source>
        <dbReference type="EnsemblPlants" id="OPUNC03G06810.1"/>
    </source>
</evidence>
<dbReference type="AlphaFoldDB" id="A0A0E0KA25"/>
<feature type="compositionally biased region" description="Polar residues" evidence="1">
    <location>
        <begin position="34"/>
        <end position="45"/>
    </location>
</feature>
<reference evidence="2" key="1">
    <citation type="submission" date="2015-04" db="UniProtKB">
        <authorList>
            <consortium name="EnsemblPlants"/>
        </authorList>
    </citation>
    <scope>IDENTIFICATION</scope>
</reference>
<keyword evidence="3" id="KW-1185">Reference proteome</keyword>
<dbReference type="EnsemblPlants" id="OPUNC03G06810.1">
    <property type="protein sequence ID" value="OPUNC03G06810.1"/>
    <property type="gene ID" value="OPUNC03G06810"/>
</dbReference>